<reference evidence="1 2" key="1">
    <citation type="journal article" date="2006" name="Science">
        <title>The genome of black cottonwood, Populus trichocarpa (Torr. &amp; Gray).</title>
        <authorList>
            <person name="Tuskan G.A."/>
            <person name="Difazio S."/>
            <person name="Jansson S."/>
            <person name="Bohlmann J."/>
            <person name="Grigoriev I."/>
            <person name="Hellsten U."/>
            <person name="Putnam N."/>
            <person name="Ralph S."/>
            <person name="Rombauts S."/>
            <person name="Salamov A."/>
            <person name="Schein J."/>
            <person name="Sterck L."/>
            <person name="Aerts A."/>
            <person name="Bhalerao R.R."/>
            <person name="Bhalerao R.P."/>
            <person name="Blaudez D."/>
            <person name="Boerjan W."/>
            <person name="Brun A."/>
            <person name="Brunner A."/>
            <person name="Busov V."/>
            <person name="Campbell M."/>
            <person name="Carlson J."/>
            <person name="Chalot M."/>
            <person name="Chapman J."/>
            <person name="Chen G.L."/>
            <person name="Cooper D."/>
            <person name="Coutinho P.M."/>
            <person name="Couturier J."/>
            <person name="Covert S."/>
            <person name="Cronk Q."/>
            <person name="Cunningham R."/>
            <person name="Davis J."/>
            <person name="Degroeve S."/>
            <person name="Dejardin A."/>
            <person name="Depamphilis C."/>
            <person name="Detter J."/>
            <person name="Dirks B."/>
            <person name="Dubchak I."/>
            <person name="Duplessis S."/>
            <person name="Ehlting J."/>
            <person name="Ellis B."/>
            <person name="Gendler K."/>
            <person name="Goodstein D."/>
            <person name="Gribskov M."/>
            <person name="Grimwood J."/>
            <person name="Groover A."/>
            <person name="Gunter L."/>
            <person name="Hamberger B."/>
            <person name="Heinze B."/>
            <person name="Helariutta Y."/>
            <person name="Henrissat B."/>
            <person name="Holligan D."/>
            <person name="Holt R."/>
            <person name="Huang W."/>
            <person name="Islam-Faridi N."/>
            <person name="Jones S."/>
            <person name="Jones-Rhoades M."/>
            <person name="Jorgensen R."/>
            <person name="Joshi C."/>
            <person name="Kangasjarvi J."/>
            <person name="Karlsson J."/>
            <person name="Kelleher C."/>
            <person name="Kirkpatrick R."/>
            <person name="Kirst M."/>
            <person name="Kohler A."/>
            <person name="Kalluri U."/>
            <person name="Larimer F."/>
            <person name="Leebens-Mack J."/>
            <person name="Leple J.C."/>
            <person name="Locascio P."/>
            <person name="Lou Y."/>
            <person name="Lucas S."/>
            <person name="Martin F."/>
            <person name="Montanini B."/>
            <person name="Napoli C."/>
            <person name="Nelson D.R."/>
            <person name="Nelson C."/>
            <person name="Nieminen K."/>
            <person name="Nilsson O."/>
            <person name="Pereda V."/>
            <person name="Peter G."/>
            <person name="Philippe R."/>
            <person name="Pilate G."/>
            <person name="Poliakov A."/>
            <person name="Razumovskaya J."/>
            <person name="Richardson P."/>
            <person name="Rinaldi C."/>
            <person name="Ritland K."/>
            <person name="Rouze P."/>
            <person name="Ryaboy D."/>
            <person name="Schmutz J."/>
            <person name="Schrader J."/>
            <person name="Segerman B."/>
            <person name="Shin H."/>
            <person name="Siddiqui A."/>
            <person name="Sterky F."/>
            <person name="Terry A."/>
            <person name="Tsai C.J."/>
            <person name="Uberbacher E."/>
            <person name="Unneberg P."/>
            <person name="Vahala J."/>
            <person name="Wall K."/>
            <person name="Wessler S."/>
            <person name="Yang G."/>
            <person name="Yin T."/>
            <person name="Douglas C."/>
            <person name="Marra M."/>
            <person name="Sandberg G."/>
            <person name="Van de Peer Y."/>
            <person name="Rokhsar D."/>
        </authorList>
    </citation>
    <scope>NUCLEOTIDE SEQUENCE [LARGE SCALE GENOMIC DNA]</scope>
    <source>
        <strain evidence="2">cv. Nisqually</strain>
        <strain evidence="1">Nisqually-1</strain>
    </source>
</reference>
<evidence type="ECO:0000313" key="2">
    <source>
        <dbReference type="Proteomes" id="UP000006729"/>
    </source>
</evidence>
<dbReference type="AlphaFoldDB" id="A0A3N7ECF3"/>
<dbReference type="InParanoid" id="A0A3N7ECF3"/>
<dbReference type="EMBL" id="CM009290">
    <property type="protein sequence ID" value="RQO84979.1"/>
    <property type="molecule type" value="Genomic_DNA"/>
</dbReference>
<reference evidence="1" key="2">
    <citation type="submission" date="2017-07" db="EMBL/GenBank/DDBJ databases">
        <title>WGS assembly of Populus trichocarpa.</title>
        <authorList>
            <person name="Tuskan G."/>
            <person name="Difazio S."/>
            <person name="Jansson S."/>
            <person name="Bohlmann J."/>
            <person name="Grigoriev I."/>
            <person name="Hellsten U."/>
            <person name="Putnam N."/>
            <person name="Ralph S."/>
            <person name="Rombauts S."/>
            <person name="Salamov A."/>
            <person name="Schein J."/>
            <person name="Sterck L."/>
            <person name="Aerts A."/>
            <person name="Bhalerao R."/>
            <person name="Bhalerao R."/>
            <person name="Blaudez D."/>
            <person name="Boerjan W."/>
            <person name="Brun A."/>
            <person name="Brunner A."/>
            <person name="Busov V."/>
            <person name="Campbell M."/>
            <person name="Carlson J."/>
            <person name="Chalot M."/>
            <person name="Chapman J."/>
            <person name="Chen G."/>
            <person name="Cooper D."/>
            <person name="Coutinho P."/>
            <person name="Couturier J."/>
            <person name="Covert S."/>
            <person name="Cronk Q."/>
            <person name="Cunningham R."/>
            <person name="Davis J."/>
            <person name="Degroeve S."/>
            <person name="Dejardin A."/>
            <person name="Depamphilis C."/>
            <person name="Detter J."/>
            <person name="Dirks B."/>
            <person name="Dubchak I."/>
            <person name="Duplessis S."/>
            <person name="Ehlting J."/>
            <person name="Ellis B."/>
            <person name="Gendler K."/>
            <person name="Goodstein D."/>
            <person name="Gribskov M."/>
            <person name="Grimwood J."/>
            <person name="Groover A."/>
            <person name="Gunter L."/>
            <person name="Hamberger B."/>
            <person name="Heinze B."/>
            <person name="Helariutta Y."/>
            <person name="Henrissat B."/>
            <person name="Holligan D."/>
            <person name="Holt R."/>
            <person name="Huang W."/>
            <person name="Islam-Faridi N."/>
            <person name="Jones S."/>
            <person name="Jones-Rhoades M."/>
            <person name="Jorgensen R."/>
            <person name="Joshi C."/>
            <person name="Kangasjarvi J."/>
            <person name="Karlsson J."/>
            <person name="Kelleher C."/>
            <person name="Kirkpatrick R."/>
            <person name="Kirst M."/>
            <person name="Kohler A."/>
            <person name="Kalluri U."/>
            <person name="Larimer F."/>
            <person name="Leebens-Mack J."/>
            <person name="Leple J."/>
            <person name="Locascio P."/>
            <person name="Lou Y."/>
            <person name="Lucas S."/>
            <person name="Martin F."/>
            <person name="Montanini B."/>
            <person name="Napoli C."/>
            <person name="Nelson D."/>
            <person name="Nelson C."/>
            <person name="Nieminen K."/>
            <person name="Nilsson O."/>
            <person name="Pereda V."/>
            <person name="Peter G."/>
            <person name="Philippe R."/>
            <person name="Pilate G."/>
            <person name="Poliakov A."/>
            <person name="Razumovskaya J."/>
            <person name="Richardson P."/>
            <person name="Rinaldi C."/>
            <person name="Ritland K."/>
            <person name="Rouze P."/>
            <person name="Ryaboy D."/>
            <person name="Schmutz J."/>
            <person name="Schrader J."/>
            <person name="Segerman B."/>
            <person name="Shin H."/>
            <person name="Siddiqui A."/>
            <person name="Sterky F."/>
            <person name="Terry A."/>
            <person name="Tsai C."/>
            <person name="Uberbacher E."/>
            <person name="Unneberg P."/>
            <person name="Vahala J."/>
            <person name="Wall K."/>
            <person name="Wessler S."/>
            <person name="Yang G."/>
            <person name="Yin T."/>
            <person name="Douglas C."/>
            <person name="Marra M."/>
            <person name="Sandberg G."/>
            <person name="Van De Peer Y."/>
            <person name="Rokhsar D."/>
        </authorList>
    </citation>
    <scope>NUCLEOTIDE SEQUENCE</scope>
    <source>
        <strain evidence="1">Nisqually-1</strain>
    </source>
</reference>
<keyword evidence="2" id="KW-1185">Reference proteome</keyword>
<proteinExistence type="predicted"/>
<dbReference type="Proteomes" id="UP000006729">
    <property type="component" value="Chromosome 1"/>
</dbReference>
<accession>A0A3N7ECF3</accession>
<protein>
    <submittedName>
        <fullName evidence="1">Uncharacterized protein</fullName>
    </submittedName>
</protein>
<organism evidence="1 2">
    <name type="scientific">Populus trichocarpa</name>
    <name type="common">Western balsam poplar</name>
    <name type="synonym">Populus balsamifera subsp. trichocarpa</name>
    <dbReference type="NCBI Taxonomy" id="3694"/>
    <lineage>
        <taxon>Eukaryota</taxon>
        <taxon>Viridiplantae</taxon>
        <taxon>Streptophyta</taxon>
        <taxon>Embryophyta</taxon>
        <taxon>Tracheophyta</taxon>
        <taxon>Spermatophyta</taxon>
        <taxon>Magnoliopsida</taxon>
        <taxon>eudicotyledons</taxon>
        <taxon>Gunneridae</taxon>
        <taxon>Pentapetalae</taxon>
        <taxon>rosids</taxon>
        <taxon>fabids</taxon>
        <taxon>Malpighiales</taxon>
        <taxon>Salicaceae</taxon>
        <taxon>Saliceae</taxon>
        <taxon>Populus</taxon>
    </lineage>
</organism>
<evidence type="ECO:0000313" key="1">
    <source>
        <dbReference type="EMBL" id="RQO84979.1"/>
    </source>
</evidence>
<sequence length="83" mass="9767">MLRWLYLWNPPLDHVYFWICCSNYTPLLTDRRDWTEHSLFDRNHHRKVPGKQKGNAPAGQFGRRPISLASTVGSCSFLDMWCA</sequence>
<dbReference type="EMBL" id="CM009290">
    <property type="protein sequence ID" value="RQO84980.1"/>
    <property type="molecule type" value="Genomic_DNA"/>
</dbReference>
<name>A0A3N7ECF3_POPTR</name>
<gene>
    <name evidence="1" type="ORF">POPTR_001G164350</name>
</gene>